<organism evidence="2 3">
    <name type="scientific">Tubulinosema ratisbonensis</name>
    <dbReference type="NCBI Taxonomy" id="291195"/>
    <lineage>
        <taxon>Eukaryota</taxon>
        <taxon>Fungi</taxon>
        <taxon>Fungi incertae sedis</taxon>
        <taxon>Microsporidia</taxon>
        <taxon>Tubulinosematoidea</taxon>
        <taxon>Tubulinosematidae</taxon>
        <taxon>Tubulinosema</taxon>
    </lineage>
</organism>
<comment type="caution">
    <text evidence="2">The sequence shown here is derived from an EMBL/GenBank/DDBJ whole genome shotgun (WGS) entry which is preliminary data.</text>
</comment>
<evidence type="ECO:0000313" key="3">
    <source>
        <dbReference type="Proteomes" id="UP000282876"/>
    </source>
</evidence>
<dbReference type="AlphaFoldDB" id="A0A437AHA5"/>
<gene>
    <name evidence="2" type="ORF">TUBRATIS_30500</name>
</gene>
<feature type="chain" id="PRO_5019194646" evidence="1">
    <location>
        <begin position="19"/>
        <end position="244"/>
    </location>
</feature>
<reference evidence="2 3" key="1">
    <citation type="submission" date="2018-10" db="EMBL/GenBank/DDBJ databases">
        <title>Draft genome sequence of the microsporidian Tubulinosema ratisbonensis.</title>
        <authorList>
            <person name="Polonais V."/>
            <person name="Peyretaillade E."/>
            <person name="Niehus S."/>
            <person name="Wawrzyniak I."/>
            <person name="Franchet A."/>
            <person name="Gaspin C."/>
            <person name="Reichstadt M."/>
            <person name="Belser C."/>
            <person name="Labadie K."/>
            <person name="Delbac F."/>
            <person name="Ferrandon D."/>
        </authorList>
    </citation>
    <scope>NUCLEOTIDE SEQUENCE [LARGE SCALE GENOMIC DNA]</scope>
    <source>
        <strain evidence="2 3">Franzen</strain>
    </source>
</reference>
<name>A0A437AHA5_9MICR</name>
<proteinExistence type="predicted"/>
<protein>
    <submittedName>
        <fullName evidence="2">Uncharacterized protein</fullName>
    </submittedName>
</protein>
<accession>A0A437AHA5</accession>
<dbReference type="Proteomes" id="UP000282876">
    <property type="component" value="Unassembled WGS sequence"/>
</dbReference>
<sequence length="244" mass="28462">MKFTILTMLTYIFSTVVDFDLIRDLELEISTDSILDFYGVINDLKDQDDQIKKDSLPCDYEIKKGDDFERSPFIDERFFRAKKKSRIEEKSLNFKKKGVLEKRTCYQIEKKESHEDVLTRRKSKSSTLAITNKDSSLVLKKPISFSYQNLPNLEKQENLKKLDGGNLEGNQIEVPIRNAAIEPINDKNNLTMETFEEHEVSDLANNFTSEEIDFVKSILQKYKGILYKFNDDKENKISSFINIL</sequence>
<evidence type="ECO:0000313" key="2">
    <source>
        <dbReference type="EMBL" id="RVD90527.1"/>
    </source>
</evidence>
<keyword evidence="1" id="KW-0732">Signal</keyword>
<feature type="signal peptide" evidence="1">
    <location>
        <begin position="1"/>
        <end position="18"/>
    </location>
</feature>
<dbReference type="VEuPathDB" id="MicrosporidiaDB:TUBRATIS_30500"/>
<keyword evidence="3" id="KW-1185">Reference proteome</keyword>
<dbReference type="EMBL" id="RCSS01000859">
    <property type="protein sequence ID" value="RVD90527.1"/>
    <property type="molecule type" value="Genomic_DNA"/>
</dbReference>
<evidence type="ECO:0000256" key="1">
    <source>
        <dbReference type="SAM" id="SignalP"/>
    </source>
</evidence>